<feature type="region of interest" description="Disordered" evidence="1">
    <location>
        <begin position="239"/>
        <end position="274"/>
    </location>
</feature>
<name>A0AAU9UX13_EUPED</name>
<feature type="compositionally biased region" description="Basic and acidic residues" evidence="1">
    <location>
        <begin position="262"/>
        <end position="274"/>
    </location>
</feature>
<feature type="domain" description="GYF" evidence="2">
    <location>
        <begin position="566"/>
        <end position="614"/>
    </location>
</feature>
<reference evidence="3" key="1">
    <citation type="submission" date="2022-03" db="EMBL/GenBank/DDBJ databases">
        <authorList>
            <person name="Tunstrom K."/>
        </authorList>
    </citation>
    <scope>NUCLEOTIDE SEQUENCE</scope>
</reference>
<gene>
    <name evidence="3" type="ORF">EEDITHA_LOCUS17660</name>
</gene>
<dbReference type="AlphaFoldDB" id="A0AAU9UX13"/>
<evidence type="ECO:0000313" key="4">
    <source>
        <dbReference type="Proteomes" id="UP001153954"/>
    </source>
</evidence>
<protein>
    <recommendedName>
        <fullName evidence="2">GYF domain-containing protein</fullName>
    </recommendedName>
</protein>
<feature type="compositionally biased region" description="Polar residues" evidence="1">
    <location>
        <begin position="143"/>
        <end position="160"/>
    </location>
</feature>
<feature type="compositionally biased region" description="Polar residues" evidence="1">
    <location>
        <begin position="20"/>
        <end position="35"/>
    </location>
</feature>
<keyword evidence="4" id="KW-1185">Reference proteome</keyword>
<dbReference type="EMBL" id="CAKOGL010000026">
    <property type="protein sequence ID" value="CAH2103109.1"/>
    <property type="molecule type" value="Genomic_DNA"/>
</dbReference>
<dbReference type="GO" id="GO:0005829">
    <property type="term" value="C:cytosol"/>
    <property type="evidence" value="ECO:0007669"/>
    <property type="project" value="TreeGrafter"/>
</dbReference>
<feature type="compositionally biased region" description="Basic and acidic residues" evidence="1">
    <location>
        <begin position="59"/>
        <end position="92"/>
    </location>
</feature>
<organism evidence="3 4">
    <name type="scientific">Euphydryas editha</name>
    <name type="common">Edith's checkerspot</name>
    <dbReference type="NCBI Taxonomy" id="104508"/>
    <lineage>
        <taxon>Eukaryota</taxon>
        <taxon>Metazoa</taxon>
        <taxon>Ecdysozoa</taxon>
        <taxon>Arthropoda</taxon>
        <taxon>Hexapoda</taxon>
        <taxon>Insecta</taxon>
        <taxon>Pterygota</taxon>
        <taxon>Neoptera</taxon>
        <taxon>Endopterygota</taxon>
        <taxon>Lepidoptera</taxon>
        <taxon>Glossata</taxon>
        <taxon>Ditrysia</taxon>
        <taxon>Papilionoidea</taxon>
        <taxon>Nymphalidae</taxon>
        <taxon>Nymphalinae</taxon>
        <taxon>Euphydryas</taxon>
    </lineage>
</organism>
<dbReference type="PROSITE" id="PS50829">
    <property type="entry name" value="GYF"/>
    <property type="match status" value="1"/>
</dbReference>
<comment type="caution">
    <text evidence="3">The sequence shown here is derived from an EMBL/GenBank/DDBJ whole genome shotgun (WGS) entry which is preliminary data.</text>
</comment>
<proteinExistence type="predicted"/>
<dbReference type="InterPro" id="IPR035445">
    <property type="entry name" value="GYF-like_dom_sf"/>
</dbReference>
<dbReference type="SUPFAM" id="SSF55277">
    <property type="entry name" value="GYF domain"/>
    <property type="match status" value="1"/>
</dbReference>
<feature type="region of interest" description="Disordered" evidence="1">
    <location>
        <begin position="203"/>
        <end position="225"/>
    </location>
</feature>
<dbReference type="InterPro" id="IPR051640">
    <property type="entry name" value="GRB10-interact_GYF"/>
</dbReference>
<evidence type="ECO:0000313" key="3">
    <source>
        <dbReference type="EMBL" id="CAH2103109.1"/>
    </source>
</evidence>
<evidence type="ECO:0000256" key="1">
    <source>
        <dbReference type="SAM" id="MobiDB-lite"/>
    </source>
</evidence>
<feature type="region of interest" description="Disordered" evidence="1">
    <location>
        <begin position="1"/>
        <end position="189"/>
    </location>
</feature>
<accession>A0AAU9UX13</accession>
<sequence length="701" mass="78431">MHSSNTRSPGFPGTEEDTSPSRPWSASNGGAQNRTEQGEWGPNKMFRRRHPNNTNWRQTSRDEGDEWRNQENSRNRSNVDKWDRDWSERPIQDRPQSWNSSRRTWIGGDTQNNEDNLPEWAVDNAEAGAGTFDSSGAFHGYSNDDSNLPKSQETTYPLTRSHTHGSFARSKTVEEGSEEWWASEKAKKLSPKRFDTADVKFKKSLSTGSSETTAGTSSNTGNVNMDDLQEIPEKLEKPRTEAENNNHNNNNRPESQPEESQETMRQKFSESKTFDALMRSDIDFTESNDDRGNFQSVMITPNNSLRQKHQNIVNSNTDPSIIQSASSGLLHILHGIPLSAKNTENESAQTSEEKIVEDLIDMTLEESSVPGGPKNITHQTNTSKNLLVHQLPNANPGLQLRIPNPIQSHNMTLTTGTLPSVMQAPIQNVGIQNSALNSSLGLPIGPPGNNGMVLPLPIPPVMQNAQMNAINTAMQTRAVMGNFQPNNGIPVMPTPNVANNTLFMGQNNAPQLPSSTEMPLSNHGGQNNMFPIHSLQHTGSQTFGSIYSNIIQNQTPQNTPNTQNLADQWYYEDPKKIIQGPFSSKEMYNWYRAGFFSPSLMVRRAYETHMRPLGSYGPVVPFAQMDVLSPFPISGFESRPQGYDMLNQQPSLGIEESLWGQPGPSQDLMWMQQTINARNESSVNNLPMYFWDPQVSLMFYY</sequence>
<dbReference type="InterPro" id="IPR003169">
    <property type="entry name" value="GYF"/>
</dbReference>
<evidence type="ECO:0000259" key="2">
    <source>
        <dbReference type="PROSITE" id="PS50829"/>
    </source>
</evidence>
<feature type="compositionally biased region" description="Polar residues" evidence="1">
    <location>
        <begin position="94"/>
        <end position="115"/>
    </location>
</feature>
<dbReference type="Pfam" id="PF02213">
    <property type="entry name" value="GYF"/>
    <property type="match status" value="1"/>
</dbReference>
<dbReference type="SMART" id="SM00444">
    <property type="entry name" value="GYF"/>
    <property type="match status" value="1"/>
</dbReference>
<dbReference type="PANTHER" id="PTHR14445:SF36">
    <property type="entry name" value="FI03272P-RELATED"/>
    <property type="match status" value="1"/>
</dbReference>
<dbReference type="Gene3D" id="3.30.1490.40">
    <property type="match status" value="1"/>
</dbReference>
<feature type="compositionally biased region" description="Low complexity" evidence="1">
    <location>
        <begin position="206"/>
        <end position="224"/>
    </location>
</feature>
<dbReference type="PANTHER" id="PTHR14445">
    <property type="entry name" value="GRB10 INTERACTING GYF PROTEIN"/>
    <property type="match status" value="1"/>
</dbReference>
<dbReference type="Proteomes" id="UP001153954">
    <property type="component" value="Unassembled WGS sequence"/>
</dbReference>